<dbReference type="STRING" id="665126.ABB55_01010"/>
<comment type="caution">
    <text evidence="1">The sequence shown here is derived from an EMBL/GenBank/DDBJ whole genome shotgun (WGS) entry which is preliminary data.</text>
</comment>
<dbReference type="Pfam" id="PF11746">
    <property type="entry name" value="DUF3303"/>
    <property type="match status" value="1"/>
</dbReference>
<reference evidence="1 2" key="2">
    <citation type="submission" date="2015-10" db="EMBL/GenBank/DDBJ databases">
        <title>Draft Genome Sequence of Prosthecomicrobium hirschii ATCC 27832.</title>
        <authorList>
            <person name="Daniel J."/>
            <person name="Givan S.A."/>
            <person name="Brun Y.V."/>
            <person name="Brown P.J."/>
        </authorList>
    </citation>
    <scope>NUCLEOTIDE SEQUENCE [LARGE SCALE GENOMIC DNA]</scope>
    <source>
        <strain evidence="1 2">16</strain>
    </source>
</reference>
<dbReference type="Proteomes" id="UP000048984">
    <property type="component" value="Unassembled WGS sequence"/>
</dbReference>
<proteinExistence type="predicted"/>
<evidence type="ECO:0000313" key="2">
    <source>
        <dbReference type="Proteomes" id="UP000048984"/>
    </source>
</evidence>
<sequence>MLFMVIERFRDDDMVPVYERLRERGRMLPEGLEYVDSWVEAGFGRCFQLMRCDDLALLQAWVLSWRGTGATFEIVPVLPSALNRAVVEAAENRNPPAAGA</sequence>
<dbReference type="InterPro" id="IPR021734">
    <property type="entry name" value="DUF3303"/>
</dbReference>
<evidence type="ECO:0000313" key="1">
    <source>
        <dbReference type="EMBL" id="KPL50977.1"/>
    </source>
</evidence>
<keyword evidence="2" id="KW-1185">Reference proteome</keyword>
<gene>
    <name evidence="1" type="ORF">ABB55_01010</name>
</gene>
<accession>A0A0N8GEA5</accession>
<name>A0A0N8GEA5_9HYPH</name>
<protein>
    <recommendedName>
        <fullName evidence="3">DUF3303 domain-containing protein</fullName>
    </recommendedName>
</protein>
<dbReference type="OrthoDB" id="9801877at2"/>
<dbReference type="EMBL" id="LJYW01000001">
    <property type="protein sequence ID" value="KPL50977.1"/>
    <property type="molecule type" value="Genomic_DNA"/>
</dbReference>
<dbReference type="RefSeq" id="WP_054357140.1">
    <property type="nucleotide sequence ID" value="NZ_JAPCYQ010000001.1"/>
</dbReference>
<evidence type="ECO:0008006" key="3">
    <source>
        <dbReference type="Google" id="ProtNLM"/>
    </source>
</evidence>
<dbReference type="AlphaFoldDB" id="A0A0N8GEA5"/>
<organism evidence="1 2">
    <name type="scientific">Prosthecodimorpha hirschii</name>
    <dbReference type="NCBI Taxonomy" id="665126"/>
    <lineage>
        <taxon>Bacteria</taxon>
        <taxon>Pseudomonadati</taxon>
        <taxon>Pseudomonadota</taxon>
        <taxon>Alphaproteobacteria</taxon>
        <taxon>Hyphomicrobiales</taxon>
        <taxon>Ancalomicrobiaceae</taxon>
        <taxon>Prosthecodimorpha</taxon>
    </lineage>
</organism>
<reference evidence="1 2" key="1">
    <citation type="submission" date="2015-09" db="EMBL/GenBank/DDBJ databases">
        <authorList>
            <consortium name="Swine Surveillance"/>
        </authorList>
    </citation>
    <scope>NUCLEOTIDE SEQUENCE [LARGE SCALE GENOMIC DNA]</scope>
    <source>
        <strain evidence="1 2">16</strain>
    </source>
</reference>